<dbReference type="RefSeq" id="WP_168110062.1">
    <property type="nucleotide sequence ID" value="NZ_VTOX01000013.1"/>
</dbReference>
<sequence>MSTTTQKVTPQLRQWIVEQAQAGHGADAVLKAMLAAGWQEDVAVEAMEATLRGHLDQQAVRQGLPPALDVPDPDLDESPLYIDAGDRRVHVLQAMAMPRIVVFGSLLSDVECEELIALARPRLARSLTVQTQTGGEEVNQDRTSNGMFFQRGENELVRRIEARIARLVNWPVDHGEGLQILQYGPGAEYKPHYDYFDPDQPGTPTILKRGGQRVGTLVMYLGEPEKGGGTVFPDVHLEVAPKRGNAVFFSYERPHPSTKTLHGGTPVGAGEKWIATKWLRERPFV</sequence>
<gene>
    <name evidence="8" type="ORF">RAMLITH_24300</name>
</gene>
<comment type="cofactor">
    <cofactor evidence="1">
        <name>L-ascorbate</name>
        <dbReference type="ChEBI" id="CHEBI:38290"/>
    </cofactor>
</comment>
<dbReference type="AlphaFoldDB" id="A0A7X6DKM7"/>
<keyword evidence="6" id="KW-0408">Iron</keyword>
<keyword evidence="4 8" id="KW-0223">Dioxygenase</keyword>
<evidence type="ECO:0000256" key="4">
    <source>
        <dbReference type="ARBA" id="ARBA00022964"/>
    </source>
</evidence>
<dbReference type="Pfam" id="PF13640">
    <property type="entry name" value="2OG-FeII_Oxy_3"/>
    <property type="match status" value="1"/>
</dbReference>
<dbReference type="InterPro" id="IPR045054">
    <property type="entry name" value="P4HA-like"/>
</dbReference>
<keyword evidence="3" id="KW-0847">Vitamin C</keyword>
<feature type="domain" description="Fe2OG dioxygenase" evidence="7">
    <location>
        <begin position="174"/>
        <end position="281"/>
    </location>
</feature>
<evidence type="ECO:0000313" key="8">
    <source>
        <dbReference type="EMBL" id="NKE68937.1"/>
    </source>
</evidence>
<dbReference type="InterPro" id="IPR005123">
    <property type="entry name" value="Oxoglu/Fe-dep_dioxygenase_dom"/>
</dbReference>
<evidence type="ECO:0000313" key="9">
    <source>
        <dbReference type="Proteomes" id="UP000521868"/>
    </source>
</evidence>
<evidence type="ECO:0000256" key="6">
    <source>
        <dbReference type="ARBA" id="ARBA00023004"/>
    </source>
</evidence>
<dbReference type="PROSITE" id="PS51471">
    <property type="entry name" value="FE2OG_OXY"/>
    <property type="match status" value="1"/>
</dbReference>
<dbReference type="EMBL" id="VTOX01000013">
    <property type="protein sequence ID" value="NKE68937.1"/>
    <property type="molecule type" value="Genomic_DNA"/>
</dbReference>
<dbReference type="PANTHER" id="PTHR10869">
    <property type="entry name" value="PROLYL 4-HYDROXYLASE ALPHA SUBUNIT"/>
    <property type="match status" value="1"/>
</dbReference>
<evidence type="ECO:0000256" key="5">
    <source>
        <dbReference type="ARBA" id="ARBA00023002"/>
    </source>
</evidence>
<keyword evidence="9" id="KW-1185">Reference proteome</keyword>
<keyword evidence="5" id="KW-0560">Oxidoreductase</keyword>
<proteinExistence type="predicted"/>
<dbReference type="InterPro" id="IPR006620">
    <property type="entry name" value="Pro_4_hyd_alph"/>
</dbReference>
<dbReference type="GO" id="GO:0004656">
    <property type="term" value="F:procollagen-proline 4-dioxygenase activity"/>
    <property type="evidence" value="ECO:0007669"/>
    <property type="project" value="TreeGrafter"/>
</dbReference>
<keyword evidence="2" id="KW-0479">Metal-binding</keyword>
<dbReference type="Proteomes" id="UP000521868">
    <property type="component" value="Unassembled WGS sequence"/>
</dbReference>
<organism evidence="8 9">
    <name type="scientific">Ramlibacter lithotrophicus</name>
    <dbReference type="NCBI Taxonomy" id="2606681"/>
    <lineage>
        <taxon>Bacteria</taxon>
        <taxon>Pseudomonadati</taxon>
        <taxon>Pseudomonadota</taxon>
        <taxon>Betaproteobacteria</taxon>
        <taxon>Burkholderiales</taxon>
        <taxon>Comamonadaceae</taxon>
        <taxon>Ramlibacter</taxon>
    </lineage>
</organism>
<dbReference type="InterPro" id="IPR044862">
    <property type="entry name" value="Pro_4_hyd_alph_FE2OG_OXY"/>
</dbReference>
<dbReference type="PANTHER" id="PTHR10869:SF246">
    <property type="entry name" value="TRANSMEMBRANE PROLYL 4-HYDROXYLASE"/>
    <property type="match status" value="1"/>
</dbReference>
<comment type="caution">
    <text evidence="8">The sequence shown here is derived from an EMBL/GenBank/DDBJ whole genome shotgun (WGS) entry which is preliminary data.</text>
</comment>
<dbReference type="Gene3D" id="2.60.120.620">
    <property type="entry name" value="q2cbj1_9rhob like domain"/>
    <property type="match status" value="1"/>
</dbReference>
<name>A0A7X6DKM7_9BURK</name>
<protein>
    <submittedName>
        <fullName evidence="8">2-oxoglutarate-dependent dioxygenase</fullName>
    </submittedName>
</protein>
<evidence type="ECO:0000256" key="2">
    <source>
        <dbReference type="ARBA" id="ARBA00022723"/>
    </source>
</evidence>
<evidence type="ECO:0000256" key="3">
    <source>
        <dbReference type="ARBA" id="ARBA00022896"/>
    </source>
</evidence>
<dbReference type="GO" id="GO:0031418">
    <property type="term" value="F:L-ascorbic acid binding"/>
    <property type="evidence" value="ECO:0007669"/>
    <property type="project" value="UniProtKB-KW"/>
</dbReference>
<dbReference type="GO" id="GO:0005506">
    <property type="term" value="F:iron ion binding"/>
    <property type="evidence" value="ECO:0007669"/>
    <property type="project" value="InterPro"/>
</dbReference>
<reference evidence="8 9" key="1">
    <citation type="journal article" date="2020" name="Nature">
        <title>Bacterial chemolithoautotrophy via manganese oxidation.</title>
        <authorList>
            <person name="Yu H."/>
            <person name="Leadbetter J.R."/>
        </authorList>
    </citation>
    <scope>NUCLEOTIDE SEQUENCE [LARGE SCALE GENOMIC DNA]</scope>
    <source>
        <strain evidence="8 9">RBP-1</strain>
    </source>
</reference>
<evidence type="ECO:0000256" key="1">
    <source>
        <dbReference type="ARBA" id="ARBA00001961"/>
    </source>
</evidence>
<dbReference type="SMART" id="SM00702">
    <property type="entry name" value="P4Hc"/>
    <property type="match status" value="1"/>
</dbReference>
<evidence type="ECO:0000259" key="7">
    <source>
        <dbReference type="PROSITE" id="PS51471"/>
    </source>
</evidence>
<accession>A0A7X6DKM7</accession>